<keyword evidence="3" id="KW-1133">Transmembrane helix</keyword>
<dbReference type="OrthoDB" id="5369448at2759"/>
<gene>
    <name evidence="4" type="ORF">CC80DRAFT_549898</name>
</gene>
<feature type="compositionally biased region" description="Polar residues" evidence="2">
    <location>
        <begin position="364"/>
        <end position="377"/>
    </location>
</feature>
<evidence type="ECO:0000256" key="1">
    <source>
        <dbReference type="SAM" id="Coils"/>
    </source>
</evidence>
<accession>A0A6A5U0J9</accession>
<feature type="compositionally biased region" description="Basic and acidic residues" evidence="2">
    <location>
        <begin position="503"/>
        <end position="513"/>
    </location>
</feature>
<feature type="compositionally biased region" description="Polar residues" evidence="2">
    <location>
        <begin position="977"/>
        <end position="988"/>
    </location>
</feature>
<feature type="transmembrane region" description="Helical" evidence="3">
    <location>
        <begin position="774"/>
        <end position="799"/>
    </location>
</feature>
<dbReference type="EMBL" id="ML976997">
    <property type="protein sequence ID" value="KAF1954717.1"/>
    <property type="molecule type" value="Genomic_DNA"/>
</dbReference>
<sequence>MDPNSYTPIAASAFTAPPYLDPLNEYENHDTIYTLLIHIPPRPPPRYIPSFLTRTPVVASHHHVIKPNPLQSDPQTYDMFELRDLPDMKTKTVKIKAYQFTLGMRCEHVYGGNNKVCQEGCYVLEKGGEVARWCCKRDDCEGHVFVGKVKKNEEGVACFGKKGERMLADFYYYLPQSFAPRRTLSFIIASPSHERETSDMTTVHHSPPPGATPFAIYEDPEDHEPPSPSDVYEGDVSFNSEMSLPGVDEAIPSIEHDDEAQDQPQRYSASYTSRPSILSSSPSRRVSGITTTSFVSSLPSEISVASKPILPANNLDSRYSPRKERPTFRNPASVRAMQMASPPPLPAIEASRERLKGNYKLATPSKSGRSDSMSTTGSRRHRSHRESLHRDNQARESPHPTPTPQQFPLVLLHVTILPMQMPCSHDMMVKVMPEWLVENYRVLEEKLQDIILMRRGLLIPHPRDEYEVLEERILESLELKVPRLLKCGHFIGPEDEDEDEDNEHLNDDDRGSVVDDGTGRGSRMSGGTITVEEEVHSEDESLCTDCHRQVKKPGKGVGAGTKRWDIKIYAANGLMRAGAWLAAWAEMERCDVEITPWIPEDVRKALDKRLIEEEAAQRKKMYAEELQRQIQEEAVKQKQAEEEAEIKQRAAEIQLQSRMEEETAALHQKLEQEAVEKRRLEETLYEKIEEAKETMRLEFEAQAMAEANSVAERLRAMEDILRKQQEKAAAEAPPVFDDPSTERKTHSRSRRRARSVSRQPKATEVPLSTLLKNYLLILMQSSSNLILVILSVLVVYLVMNMDNQNLPILSAGPFVDQVSDAVPSVVITSTATMTTTSVSTLTVTALPSVESVYELVETIVPSLGISGEFSQASAPESTPTPSASVEISSETIEASSTPTILATSVAQPSETPSEVAAASLSEDTPTVSADTSSGTVDPSSSSEEVKRSETAAALLTPDLSDEPDMLVTPIEPEDTSPESASPDMSSPQDEPVQELDTPSSGDDPAVRDEL</sequence>
<keyword evidence="3" id="KW-0812">Transmembrane</keyword>
<feature type="compositionally biased region" description="Low complexity" evidence="2">
    <location>
        <begin position="870"/>
        <end position="900"/>
    </location>
</feature>
<feature type="compositionally biased region" description="Acidic residues" evidence="2">
    <location>
        <begin position="493"/>
        <end position="502"/>
    </location>
</feature>
<feature type="region of interest" description="Disordered" evidence="2">
    <location>
        <begin position="311"/>
        <end position="345"/>
    </location>
</feature>
<feature type="compositionally biased region" description="Basic and acidic residues" evidence="2">
    <location>
        <begin position="385"/>
        <end position="398"/>
    </location>
</feature>
<keyword evidence="3" id="KW-0472">Membrane</keyword>
<reference evidence="4" key="1">
    <citation type="journal article" date="2020" name="Stud. Mycol.">
        <title>101 Dothideomycetes genomes: a test case for predicting lifestyles and emergence of pathogens.</title>
        <authorList>
            <person name="Haridas S."/>
            <person name="Albert R."/>
            <person name="Binder M."/>
            <person name="Bloem J."/>
            <person name="Labutti K."/>
            <person name="Salamov A."/>
            <person name="Andreopoulos B."/>
            <person name="Baker S."/>
            <person name="Barry K."/>
            <person name="Bills G."/>
            <person name="Bluhm B."/>
            <person name="Cannon C."/>
            <person name="Castanera R."/>
            <person name="Culley D."/>
            <person name="Daum C."/>
            <person name="Ezra D."/>
            <person name="Gonzalez J."/>
            <person name="Henrissat B."/>
            <person name="Kuo A."/>
            <person name="Liang C."/>
            <person name="Lipzen A."/>
            <person name="Lutzoni F."/>
            <person name="Magnuson J."/>
            <person name="Mondo S."/>
            <person name="Nolan M."/>
            <person name="Ohm R."/>
            <person name="Pangilinan J."/>
            <person name="Park H.-J."/>
            <person name="Ramirez L."/>
            <person name="Alfaro M."/>
            <person name="Sun H."/>
            <person name="Tritt A."/>
            <person name="Yoshinaga Y."/>
            <person name="Zwiers L.-H."/>
            <person name="Turgeon B."/>
            <person name="Goodwin S."/>
            <person name="Spatafora J."/>
            <person name="Crous P."/>
            <person name="Grigoriev I."/>
        </authorList>
    </citation>
    <scope>NUCLEOTIDE SEQUENCE</scope>
    <source>
        <strain evidence="4">CBS 675.92</strain>
    </source>
</reference>
<feature type="region of interest" description="Disordered" evidence="2">
    <location>
        <begin position="870"/>
        <end position="1010"/>
    </location>
</feature>
<keyword evidence="5" id="KW-1185">Reference proteome</keyword>
<feature type="region of interest" description="Disordered" evidence="2">
    <location>
        <begin position="727"/>
        <end position="760"/>
    </location>
</feature>
<name>A0A6A5U0J9_9PLEO</name>
<dbReference type="Proteomes" id="UP000800035">
    <property type="component" value="Unassembled WGS sequence"/>
</dbReference>
<evidence type="ECO:0000256" key="3">
    <source>
        <dbReference type="SAM" id="Phobius"/>
    </source>
</evidence>
<dbReference type="AlphaFoldDB" id="A0A6A5U0J9"/>
<organism evidence="4 5">
    <name type="scientific">Byssothecium circinans</name>
    <dbReference type="NCBI Taxonomy" id="147558"/>
    <lineage>
        <taxon>Eukaryota</taxon>
        <taxon>Fungi</taxon>
        <taxon>Dikarya</taxon>
        <taxon>Ascomycota</taxon>
        <taxon>Pezizomycotina</taxon>
        <taxon>Dothideomycetes</taxon>
        <taxon>Pleosporomycetidae</taxon>
        <taxon>Pleosporales</taxon>
        <taxon>Massarineae</taxon>
        <taxon>Massarinaceae</taxon>
        <taxon>Byssothecium</taxon>
    </lineage>
</organism>
<evidence type="ECO:0000256" key="2">
    <source>
        <dbReference type="SAM" id="MobiDB-lite"/>
    </source>
</evidence>
<feature type="region of interest" description="Disordered" evidence="2">
    <location>
        <begin position="195"/>
        <end position="243"/>
    </location>
</feature>
<feature type="compositionally biased region" description="Low complexity" evidence="2">
    <location>
        <begin position="930"/>
        <end position="942"/>
    </location>
</feature>
<proteinExistence type="predicted"/>
<evidence type="ECO:0000313" key="5">
    <source>
        <dbReference type="Proteomes" id="UP000800035"/>
    </source>
</evidence>
<feature type="compositionally biased region" description="Polar residues" evidence="2">
    <location>
        <begin position="901"/>
        <end position="912"/>
    </location>
</feature>
<protein>
    <submittedName>
        <fullName evidence="4">Uncharacterized protein</fullName>
    </submittedName>
</protein>
<feature type="region of interest" description="Disordered" evidence="2">
    <location>
        <begin position="492"/>
        <end position="536"/>
    </location>
</feature>
<feature type="compositionally biased region" description="Low complexity" evidence="2">
    <location>
        <begin position="270"/>
        <end position="287"/>
    </location>
</feature>
<feature type="region of interest" description="Disordered" evidence="2">
    <location>
        <begin position="256"/>
        <end position="288"/>
    </location>
</feature>
<keyword evidence="1" id="KW-0175">Coiled coil</keyword>
<feature type="compositionally biased region" description="Basic residues" evidence="2">
    <location>
        <begin position="745"/>
        <end position="755"/>
    </location>
</feature>
<evidence type="ECO:0000313" key="4">
    <source>
        <dbReference type="EMBL" id="KAF1954717.1"/>
    </source>
</evidence>
<feature type="coiled-coil region" evidence="1">
    <location>
        <begin position="612"/>
        <end position="656"/>
    </location>
</feature>
<feature type="region of interest" description="Disordered" evidence="2">
    <location>
        <begin position="359"/>
        <end position="406"/>
    </location>
</feature>